<dbReference type="RefSeq" id="WP_031589523.1">
    <property type="nucleotide sequence ID" value="NZ_JNKN01000025.1"/>
</dbReference>
<dbReference type="GO" id="GO:0030246">
    <property type="term" value="F:carbohydrate binding"/>
    <property type="evidence" value="ECO:0007669"/>
    <property type="project" value="InterPro"/>
</dbReference>
<name>A0A0R2HJX9_9FIRM</name>
<dbReference type="Pfam" id="PF01263">
    <property type="entry name" value="Aldose_epim"/>
    <property type="match status" value="1"/>
</dbReference>
<dbReference type="EMBL" id="JQBL01000021">
    <property type="protein sequence ID" value="KRN49738.1"/>
    <property type="molecule type" value="Genomic_DNA"/>
</dbReference>
<dbReference type="InterPro" id="IPR047215">
    <property type="entry name" value="Galactose_mutarotase-like"/>
</dbReference>
<keyword evidence="13" id="KW-1185">Reference proteome</keyword>
<accession>A0A0R2HJX9</accession>
<protein>
    <recommendedName>
        <fullName evidence="5 8">Aldose 1-epimerase</fullName>
        <ecNumber evidence="4 8">5.1.3.3</ecNumber>
    </recommendedName>
</protein>
<proteinExistence type="inferred from homology"/>
<evidence type="ECO:0000256" key="5">
    <source>
        <dbReference type="ARBA" id="ARBA00014165"/>
    </source>
</evidence>
<dbReference type="InterPro" id="IPR008183">
    <property type="entry name" value="Aldose_1/G6P_1-epimerase"/>
</dbReference>
<dbReference type="PROSITE" id="PS00545">
    <property type="entry name" value="ALDOSE_1_EPIMERASE"/>
    <property type="match status" value="1"/>
</dbReference>
<feature type="active site" description="Proton acceptor" evidence="9">
    <location>
        <position position="299"/>
    </location>
</feature>
<organism evidence="12 13">
    <name type="scientific">Kandleria vitulina DSM 20405</name>
    <dbReference type="NCBI Taxonomy" id="1410657"/>
    <lineage>
        <taxon>Bacteria</taxon>
        <taxon>Bacillati</taxon>
        <taxon>Bacillota</taxon>
        <taxon>Erysipelotrichia</taxon>
        <taxon>Erysipelotrichales</taxon>
        <taxon>Coprobacillaceae</taxon>
        <taxon>Kandleria</taxon>
    </lineage>
</organism>
<dbReference type="Proteomes" id="UP000051841">
    <property type="component" value="Unassembled WGS sequence"/>
</dbReference>
<reference evidence="12 13" key="1">
    <citation type="journal article" date="2015" name="Genome Announc.">
        <title>Expanding the biotechnology potential of lactobacilli through comparative genomics of 213 strains and associated genera.</title>
        <authorList>
            <person name="Sun Z."/>
            <person name="Harris H.M."/>
            <person name="McCann A."/>
            <person name="Guo C."/>
            <person name="Argimon S."/>
            <person name="Zhang W."/>
            <person name="Yang X."/>
            <person name="Jeffery I.B."/>
            <person name="Cooney J.C."/>
            <person name="Kagawa T.F."/>
            <person name="Liu W."/>
            <person name="Song Y."/>
            <person name="Salvetti E."/>
            <person name="Wrobel A."/>
            <person name="Rasinkangas P."/>
            <person name="Parkhill J."/>
            <person name="Rea M.C."/>
            <person name="O'Sullivan O."/>
            <person name="Ritari J."/>
            <person name="Douillard F.P."/>
            <person name="Paul Ross R."/>
            <person name="Yang R."/>
            <person name="Briner A.E."/>
            <person name="Felis G.E."/>
            <person name="de Vos W.M."/>
            <person name="Barrangou R."/>
            <person name="Klaenhammer T.R."/>
            <person name="Caufield P.W."/>
            <person name="Cui Y."/>
            <person name="Zhang H."/>
            <person name="O'Toole P.W."/>
        </authorList>
    </citation>
    <scope>NUCLEOTIDE SEQUENCE [LARGE SCALE GENOMIC DNA]</scope>
    <source>
        <strain evidence="12 13">DSM 20405</strain>
    </source>
</reference>
<feature type="active site" description="Proton donor" evidence="9">
    <location>
        <position position="168"/>
    </location>
</feature>
<dbReference type="GO" id="GO:0004034">
    <property type="term" value="F:aldose 1-epimerase activity"/>
    <property type="evidence" value="ECO:0007669"/>
    <property type="project" value="UniProtKB-EC"/>
</dbReference>
<comment type="pathway">
    <text evidence="2 8">Carbohydrate metabolism; hexose metabolism.</text>
</comment>
<dbReference type="GO" id="GO:0033499">
    <property type="term" value="P:galactose catabolic process via UDP-galactose, Leloir pathway"/>
    <property type="evidence" value="ECO:0007669"/>
    <property type="project" value="TreeGrafter"/>
</dbReference>
<dbReference type="PANTHER" id="PTHR10091:SF0">
    <property type="entry name" value="GALACTOSE MUTAROTASE"/>
    <property type="match status" value="1"/>
</dbReference>
<evidence type="ECO:0000256" key="8">
    <source>
        <dbReference type="PIRNR" id="PIRNR005096"/>
    </source>
</evidence>
<keyword evidence="6 8" id="KW-0413">Isomerase</keyword>
<dbReference type="GO" id="GO:0006006">
    <property type="term" value="P:glucose metabolic process"/>
    <property type="evidence" value="ECO:0007669"/>
    <property type="project" value="TreeGrafter"/>
</dbReference>
<comment type="caution">
    <text evidence="12">The sequence shown here is derived from an EMBL/GenBank/DDBJ whole genome shotgun (WGS) entry which is preliminary data.</text>
</comment>
<dbReference type="InterPro" id="IPR011013">
    <property type="entry name" value="Gal_mutarotase_sf_dom"/>
</dbReference>
<sequence>MTKVIHKNNLIDEIVLENEDMSVHILNLGATIRNIYVKDNKNQFRDVVLGYDDVLDYMRYDGYLGACVGRVANRIKEGSFTLDGKTYHLPINNGPNSLHGGLKGFSYRLFDYTYDDYQVIFHYVSPDGQEGYPGTLDFYVTYSLEQTTLKVDYRATTTKTTLVNITNHSYFNLSGEASNIDEHYLQVKSSHYAPVDNDGLVTGEIADVDHTPFDFRKEKTIGEALHHDHEQIKIARGLDHPFIFDENHDQVTLRSEKSGIIMTVSTTLPLAQIYSANYLDGRLGKNKKPMSSQTALCIETSYLPDSIHLEKDSPTILHAGDKFHASTSYTFTCED</sequence>
<evidence type="ECO:0000256" key="2">
    <source>
        <dbReference type="ARBA" id="ARBA00005028"/>
    </source>
</evidence>
<evidence type="ECO:0000256" key="9">
    <source>
        <dbReference type="PIRSR" id="PIRSR005096-1"/>
    </source>
</evidence>
<dbReference type="PANTHER" id="PTHR10091">
    <property type="entry name" value="ALDOSE-1-EPIMERASE"/>
    <property type="match status" value="1"/>
</dbReference>
<evidence type="ECO:0000313" key="12">
    <source>
        <dbReference type="EMBL" id="KRN49738.1"/>
    </source>
</evidence>
<dbReference type="EC" id="5.1.3.3" evidence="4 8"/>
<keyword evidence="7 8" id="KW-0119">Carbohydrate metabolism</keyword>
<dbReference type="NCBIfam" id="NF008277">
    <property type="entry name" value="PRK11055.1"/>
    <property type="match status" value="1"/>
</dbReference>
<feature type="binding site" evidence="11">
    <location>
        <begin position="168"/>
        <end position="170"/>
    </location>
    <ligand>
        <name>beta-D-galactose</name>
        <dbReference type="ChEBI" id="CHEBI:27667"/>
    </ligand>
</feature>
<evidence type="ECO:0000256" key="11">
    <source>
        <dbReference type="PIRSR" id="PIRSR005096-3"/>
    </source>
</evidence>
<dbReference type="PIRSF" id="PIRSF005096">
    <property type="entry name" value="GALM"/>
    <property type="match status" value="1"/>
</dbReference>
<evidence type="ECO:0000256" key="7">
    <source>
        <dbReference type="ARBA" id="ARBA00023277"/>
    </source>
</evidence>
<feature type="binding site" evidence="11">
    <location>
        <begin position="73"/>
        <end position="74"/>
    </location>
    <ligand>
        <name>beta-D-galactose</name>
        <dbReference type="ChEBI" id="CHEBI:27667"/>
    </ligand>
</feature>
<dbReference type="SUPFAM" id="SSF74650">
    <property type="entry name" value="Galactose mutarotase-like"/>
    <property type="match status" value="1"/>
</dbReference>
<dbReference type="UniPathway" id="UPA00242"/>
<evidence type="ECO:0000256" key="6">
    <source>
        <dbReference type="ARBA" id="ARBA00023235"/>
    </source>
</evidence>
<dbReference type="InterPro" id="IPR018052">
    <property type="entry name" value="Ald1_epimerase_CS"/>
</dbReference>
<evidence type="ECO:0000313" key="13">
    <source>
        <dbReference type="Proteomes" id="UP000051841"/>
    </source>
</evidence>
<dbReference type="InterPro" id="IPR014718">
    <property type="entry name" value="GH-type_carb-bd"/>
</dbReference>
<comment type="catalytic activity">
    <reaction evidence="1 8">
        <text>alpha-D-glucose = beta-D-glucose</text>
        <dbReference type="Rhea" id="RHEA:10264"/>
        <dbReference type="ChEBI" id="CHEBI:15903"/>
        <dbReference type="ChEBI" id="CHEBI:17925"/>
        <dbReference type="EC" id="5.1.3.3"/>
    </reaction>
</comment>
<evidence type="ECO:0000256" key="4">
    <source>
        <dbReference type="ARBA" id="ARBA00013185"/>
    </source>
</evidence>
<dbReference type="CDD" id="cd09019">
    <property type="entry name" value="galactose_mutarotase_like"/>
    <property type="match status" value="1"/>
</dbReference>
<evidence type="ECO:0000256" key="1">
    <source>
        <dbReference type="ARBA" id="ARBA00001614"/>
    </source>
</evidence>
<dbReference type="PATRIC" id="fig|1410657.5.peg.893"/>
<dbReference type="Gene3D" id="2.70.98.10">
    <property type="match status" value="1"/>
</dbReference>
<evidence type="ECO:0000256" key="10">
    <source>
        <dbReference type="PIRSR" id="PIRSR005096-2"/>
    </source>
</evidence>
<evidence type="ECO:0000256" key="3">
    <source>
        <dbReference type="ARBA" id="ARBA00006206"/>
    </source>
</evidence>
<dbReference type="AlphaFoldDB" id="A0A0R2HJX9"/>
<dbReference type="InterPro" id="IPR015443">
    <property type="entry name" value="Aldose_1-epimerase"/>
</dbReference>
<feature type="binding site" evidence="10">
    <location>
        <position position="239"/>
    </location>
    <ligand>
        <name>beta-D-galactose</name>
        <dbReference type="ChEBI" id="CHEBI:27667"/>
    </ligand>
</feature>
<gene>
    <name evidence="12" type="ORF">IV49_GL000857</name>
</gene>
<comment type="similarity">
    <text evidence="3 8">Belongs to the aldose epimerase family.</text>
</comment>